<dbReference type="Gene3D" id="1.10.10.10">
    <property type="entry name" value="Winged helix-like DNA-binding domain superfamily/Winged helix DNA-binding domain"/>
    <property type="match status" value="1"/>
</dbReference>
<evidence type="ECO:0000256" key="3">
    <source>
        <dbReference type="ARBA" id="ARBA00023163"/>
    </source>
</evidence>
<reference evidence="5" key="1">
    <citation type="submission" date="2020-12" db="EMBL/GenBank/DDBJ databases">
        <title>Genomic characterization of non-nitrogen-fixing Frankia strains.</title>
        <authorList>
            <person name="Carlos-Shanley C."/>
            <person name="Guerra T."/>
            <person name="Hahn D."/>
        </authorList>
    </citation>
    <scope>NUCLEOTIDE SEQUENCE</scope>
    <source>
        <strain evidence="5">CN6</strain>
    </source>
</reference>
<keyword evidence="3" id="KW-0804">Transcription</keyword>
<dbReference type="InterPro" id="IPR016032">
    <property type="entry name" value="Sig_transdc_resp-reg_C-effctor"/>
</dbReference>
<proteinExistence type="predicted"/>
<dbReference type="GO" id="GO:0003677">
    <property type="term" value="F:DNA binding"/>
    <property type="evidence" value="ECO:0007669"/>
    <property type="project" value="UniProtKB-KW"/>
</dbReference>
<comment type="caution">
    <text evidence="5">The sequence shown here is derived from an EMBL/GenBank/DDBJ whole genome shotgun (WGS) entry which is preliminary data.</text>
</comment>
<keyword evidence="6" id="KW-1185">Reference proteome</keyword>
<evidence type="ECO:0000256" key="1">
    <source>
        <dbReference type="ARBA" id="ARBA00023015"/>
    </source>
</evidence>
<accession>A0A937RB84</accession>
<dbReference type="Pfam" id="PF00196">
    <property type="entry name" value="GerE"/>
    <property type="match status" value="1"/>
</dbReference>
<dbReference type="PANTHER" id="PTHR44688:SF16">
    <property type="entry name" value="DNA-BINDING TRANSCRIPTIONAL ACTIVATOR DEVR_DOSR"/>
    <property type="match status" value="1"/>
</dbReference>
<dbReference type="CDD" id="cd06170">
    <property type="entry name" value="LuxR_C_like"/>
    <property type="match status" value="1"/>
</dbReference>
<dbReference type="SUPFAM" id="SSF46894">
    <property type="entry name" value="C-terminal effector domain of the bipartite response regulators"/>
    <property type="match status" value="1"/>
</dbReference>
<dbReference type="PROSITE" id="PS50043">
    <property type="entry name" value="HTH_LUXR_2"/>
    <property type="match status" value="1"/>
</dbReference>
<organism evidence="5 6">
    <name type="scientific">Frankia nepalensis</name>
    <dbReference type="NCBI Taxonomy" id="1836974"/>
    <lineage>
        <taxon>Bacteria</taxon>
        <taxon>Bacillati</taxon>
        <taxon>Actinomycetota</taxon>
        <taxon>Actinomycetes</taxon>
        <taxon>Frankiales</taxon>
        <taxon>Frankiaceae</taxon>
        <taxon>Frankia</taxon>
    </lineage>
</organism>
<dbReference type="RefSeq" id="WP_203010374.1">
    <property type="nucleotide sequence ID" value="NZ_JADWYV010000005.1"/>
</dbReference>
<feature type="domain" description="HTH luxR-type" evidence="4">
    <location>
        <begin position="276"/>
        <end position="341"/>
    </location>
</feature>
<evidence type="ECO:0000259" key="4">
    <source>
        <dbReference type="PROSITE" id="PS50043"/>
    </source>
</evidence>
<dbReference type="Proteomes" id="UP000604475">
    <property type="component" value="Unassembled WGS sequence"/>
</dbReference>
<dbReference type="AlphaFoldDB" id="A0A937RB84"/>
<dbReference type="PANTHER" id="PTHR44688">
    <property type="entry name" value="DNA-BINDING TRANSCRIPTIONAL ACTIVATOR DEVR_DOSR"/>
    <property type="match status" value="1"/>
</dbReference>
<dbReference type="PRINTS" id="PR00038">
    <property type="entry name" value="HTHLUXR"/>
</dbReference>
<keyword evidence="1" id="KW-0805">Transcription regulation</keyword>
<evidence type="ECO:0000313" key="5">
    <source>
        <dbReference type="EMBL" id="MBL7628866.1"/>
    </source>
</evidence>
<dbReference type="GO" id="GO:0006355">
    <property type="term" value="P:regulation of DNA-templated transcription"/>
    <property type="evidence" value="ECO:0007669"/>
    <property type="project" value="InterPro"/>
</dbReference>
<dbReference type="EMBL" id="JAEACQ010000196">
    <property type="protein sequence ID" value="MBL7628866.1"/>
    <property type="molecule type" value="Genomic_DNA"/>
</dbReference>
<evidence type="ECO:0000256" key="2">
    <source>
        <dbReference type="ARBA" id="ARBA00023125"/>
    </source>
</evidence>
<protein>
    <recommendedName>
        <fullName evidence="4">HTH luxR-type domain-containing protein</fullName>
    </recommendedName>
</protein>
<name>A0A937RB84_9ACTN</name>
<dbReference type="InterPro" id="IPR036388">
    <property type="entry name" value="WH-like_DNA-bd_sf"/>
</dbReference>
<dbReference type="InterPro" id="IPR000792">
    <property type="entry name" value="Tscrpt_reg_LuxR_C"/>
</dbReference>
<dbReference type="SMART" id="SM00421">
    <property type="entry name" value="HTH_LUXR"/>
    <property type="match status" value="1"/>
</dbReference>
<evidence type="ECO:0000313" key="6">
    <source>
        <dbReference type="Proteomes" id="UP000604475"/>
    </source>
</evidence>
<keyword evidence="2" id="KW-0238">DNA-binding</keyword>
<sequence length="365" mass="39347">MDLCERVRELAAEGGDLTAMRARLDRVLRASVPYDIAAISTVDPATLLWTSCFLSGQPAGDGRDRENVLYELEFTGADLNGYRDLANDGRLVGRLHQTTGGDLTRAKRWEPLLSRLSCVDEMRVILRSGAMTWGTLTLYRTGGSRPFSDRDEATVRAALTAIADLFRLTMLRAALASPGGVERPPGLLLVTARGEIESVTDDGRAWLAALDDRGRLPSVVRSIAVAAATGNGLARAALPARDHHWVVLHGSPMPGGDPPAIAIIIEGARPVVVSEVIAGAYGLTPREREVIGLAAQGRSTRQMATVLGISPFTAQDHLKAVFTKTGVRTRAELVATLYVQQYEPRRASASQPSPYGWYLDDQIPA</sequence>
<gene>
    <name evidence="5" type="ORF">I7412_17215</name>
</gene>